<evidence type="ECO:0000313" key="1">
    <source>
        <dbReference type="EMBL" id="CAI3971166.1"/>
    </source>
</evidence>
<name>A0A9N6ZG11_9VIRU</name>
<protein>
    <submittedName>
        <fullName evidence="1">Uncharacterized protein</fullName>
    </submittedName>
</protein>
<reference evidence="1" key="1">
    <citation type="submission" date="2022-10" db="EMBL/GenBank/DDBJ databases">
        <authorList>
            <person name="Meaden S."/>
        </authorList>
    </citation>
    <scope>NUCLEOTIDE SEQUENCE</scope>
</reference>
<sequence length="259" mass="30001">MLDREIYKKMVADGASKEDLQDHFEKAARFYKDYVYGKKDGPSRLFMFDAMSFRAWVYALSKIFKDPKEEGRVDVVMSKYAAAIPSPKKAKKKMAQLGKIAAKFIDNSAKNGVVVGLRTDVTTCLNFATDMYRKGLKRRLLSKDYPDIDAKLIMMQYFSPFPDYLFHLVEVPDPEKNEYVNIRVENSEIMNEEHKPEWAVKAVQTIINRFESNEITPHHPQYVEHGLLGLNFEIQLVRKQNGRIEMTDATALINKTWTE</sequence>
<organism evidence="1">
    <name type="scientific">Ochrobactrum phage ORM_20</name>
    <dbReference type="NCBI Taxonomy" id="2985243"/>
    <lineage>
        <taxon>Viruses</taxon>
    </lineage>
</organism>
<gene>
    <name evidence="1" type="ORF">ORM20_00117</name>
</gene>
<accession>A0A9N6ZG11</accession>
<proteinExistence type="predicted"/>
<dbReference type="EMBL" id="OX359470">
    <property type="protein sequence ID" value="CAI3971166.1"/>
    <property type="molecule type" value="Genomic_DNA"/>
</dbReference>